<dbReference type="GO" id="GO:0000725">
    <property type="term" value="P:recombinational repair"/>
    <property type="evidence" value="ECO:0007669"/>
    <property type="project" value="TreeGrafter"/>
</dbReference>
<evidence type="ECO:0000259" key="5">
    <source>
        <dbReference type="PROSITE" id="PS51198"/>
    </source>
</evidence>
<keyword evidence="3" id="KW-0347">Helicase</keyword>
<organism evidence="6">
    <name type="scientific">hydrothermal vent metagenome</name>
    <dbReference type="NCBI Taxonomy" id="652676"/>
    <lineage>
        <taxon>unclassified sequences</taxon>
        <taxon>metagenomes</taxon>
        <taxon>ecological metagenomes</taxon>
    </lineage>
</organism>
<dbReference type="AlphaFoldDB" id="A0A3B0TID0"/>
<evidence type="ECO:0000256" key="3">
    <source>
        <dbReference type="ARBA" id="ARBA00022806"/>
    </source>
</evidence>
<evidence type="ECO:0000256" key="1">
    <source>
        <dbReference type="ARBA" id="ARBA00022741"/>
    </source>
</evidence>
<keyword evidence="1" id="KW-0547">Nucleotide-binding</keyword>
<evidence type="ECO:0000256" key="4">
    <source>
        <dbReference type="ARBA" id="ARBA00022840"/>
    </source>
</evidence>
<gene>
    <name evidence="6" type="ORF">MNBD_BACTEROID05-1033</name>
</gene>
<dbReference type="GO" id="GO:0003677">
    <property type="term" value="F:DNA binding"/>
    <property type="evidence" value="ECO:0007669"/>
    <property type="project" value="InterPro"/>
</dbReference>
<dbReference type="SUPFAM" id="SSF52540">
    <property type="entry name" value="P-loop containing nucleoside triphosphate hydrolases"/>
    <property type="match status" value="1"/>
</dbReference>
<feature type="domain" description="UvrD-like helicase ATP-binding" evidence="5">
    <location>
        <begin position="1"/>
        <end position="450"/>
    </location>
</feature>
<name>A0A3B0TID0_9ZZZZ</name>
<evidence type="ECO:0000313" key="6">
    <source>
        <dbReference type="EMBL" id="VAW13057.1"/>
    </source>
</evidence>
<sequence length="505" mass="58912">MSVEEKLKTIVEFPEVRVVEASAGSGKTYALAARYIQLLLNPSLKDDSQSIRSILALTFTNKSAFEMKARILEFLKSLAFKKMNDVELKALLDPIGITEEQASQEAFKIMDDLIRHYNFFQVQTIDKFINALLSGCAFKIGLTANFKIRTNVKEYLQYSLDDFIDQATNDAGFRQIFEYFLDNYLYLENRIGWFPKEDLLILVCDLFYQHNTYGFDFQESSIIPDDLLKAKTKILKQMYSLKEILPEGTHKVFRRSLDKFLEKSRRGFDIDSVSDYFLREEFPIKKGNDVSDVLEKSWDNIRTDLRQLCETESVSVFNPAIRIFNHVFEGFKELSSKNDVLFLPELNKKAGYLFDAEYVTVQELYYRLASRFRHYLIDEFQDTSTLQWHNLEKMTEEALSTGGSLFYVGDRKQAIYGFRGGEVGLFDSVKNNFSVFNVKNDFLSKNWRSHRHIVEFNNEVFSISNLKRFLKQKEMFELEKNKKDIVIFGVEDLEKVSSLFVTAQQ</sequence>
<dbReference type="GO" id="GO:0043138">
    <property type="term" value="F:3'-5' DNA helicase activity"/>
    <property type="evidence" value="ECO:0007669"/>
    <property type="project" value="TreeGrafter"/>
</dbReference>
<dbReference type="GO" id="GO:0005829">
    <property type="term" value="C:cytosol"/>
    <property type="evidence" value="ECO:0007669"/>
    <property type="project" value="TreeGrafter"/>
</dbReference>
<protein>
    <recommendedName>
        <fullName evidence="5">UvrD-like helicase ATP-binding domain-containing protein</fullName>
    </recommendedName>
</protein>
<keyword evidence="4" id="KW-0067">ATP-binding</keyword>
<dbReference type="PANTHER" id="PTHR11070:SF67">
    <property type="entry name" value="DNA 3'-5' HELICASE"/>
    <property type="match status" value="1"/>
</dbReference>
<keyword evidence="2" id="KW-0378">Hydrolase</keyword>
<dbReference type="PANTHER" id="PTHR11070">
    <property type="entry name" value="UVRD / RECB / PCRA DNA HELICASE FAMILY MEMBER"/>
    <property type="match status" value="1"/>
</dbReference>
<dbReference type="GO" id="GO:0005524">
    <property type="term" value="F:ATP binding"/>
    <property type="evidence" value="ECO:0007669"/>
    <property type="project" value="UniProtKB-KW"/>
</dbReference>
<dbReference type="InterPro" id="IPR000212">
    <property type="entry name" value="DNA_helicase_UvrD/REP"/>
</dbReference>
<reference evidence="6" key="1">
    <citation type="submission" date="2018-06" db="EMBL/GenBank/DDBJ databases">
        <authorList>
            <person name="Zhirakovskaya E."/>
        </authorList>
    </citation>
    <scope>NUCLEOTIDE SEQUENCE</scope>
</reference>
<dbReference type="PROSITE" id="PS51198">
    <property type="entry name" value="UVRD_HELICASE_ATP_BIND"/>
    <property type="match status" value="1"/>
</dbReference>
<accession>A0A3B0TID0</accession>
<evidence type="ECO:0000256" key="2">
    <source>
        <dbReference type="ARBA" id="ARBA00022801"/>
    </source>
</evidence>
<dbReference type="GO" id="GO:0016787">
    <property type="term" value="F:hydrolase activity"/>
    <property type="evidence" value="ECO:0007669"/>
    <property type="project" value="UniProtKB-KW"/>
</dbReference>
<dbReference type="Gene3D" id="1.10.3170.10">
    <property type="entry name" value="Recbcd, chain B, domain 2"/>
    <property type="match status" value="1"/>
</dbReference>
<dbReference type="Pfam" id="PF00580">
    <property type="entry name" value="UvrD-helicase"/>
    <property type="match status" value="1"/>
</dbReference>
<proteinExistence type="predicted"/>
<dbReference type="InterPro" id="IPR014016">
    <property type="entry name" value="UvrD-like_ATP-bd"/>
</dbReference>
<dbReference type="InterPro" id="IPR027417">
    <property type="entry name" value="P-loop_NTPase"/>
</dbReference>
<dbReference type="Gene3D" id="3.40.50.300">
    <property type="entry name" value="P-loop containing nucleotide triphosphate hydrolases"/>
    <property type="match status" value="1"/>
</dbReference>
<dbReference type="EMBL" id="UOEN01000143">
    <property type="protein sequence ID" value="VAW13057.1"/>
    <property type="molecule type" value="Genomic_DNA"/>
</dbReference>
<feature type="non-terminal residue" evidence="6">
    <location>
        <position position="505"/>
    </location>
</feature>